<protein>
    <submittedName>
        <fullName evidence="2">Uncharacterized protein</fullName>
    </submittedName>
</protein>
<name>A0AAD5IZ03_ACENE</name>
<feature type="transmembrane region" description="Helical" evidence="1">
    <location>
        <begin position="97"/>
        <end position="114"/>
    </location>
</feature>
<dbReference type="EMBL" id="JAJSOW010000101">
    <property type="protein sequence ID" value="KAI9180432.1"/>
    <property type="molecule type" value="Genomic_DNA"/>
</dbReference>
<sequence>MSSTSLFRSVLLSKPPRVGYFHGSHINSAEFVVSFRFSGVKFNASPCSNLMCCSVNVTNFVKSTACSSTSKIANFVEAEEIYFEKVLIDRILKALKWLKIPAVLVLLLTMTMSGRRGDSALATSSGVIVDHRSISSSSYESSALNQQHGSSSRVVYIIIFVSAVLVYFLRNESTRGQTKVIKFEVKRCNSREEAATYYLKLSNKEQKKYDHLNEIIR</sequence>
<keyword evidence="1" id="KW-0472">Membrane</keyword>
<keyword evidence="1" id="KW-0812">Transmembrane</keyword>
<reference evidence="2" key="2">
    <citation type="submission" date="2023-02" db="EMBL/GenBank/DDBJ databases">
        <authorList>
            <person name="Swenson N.G."/>
            <person name="Wegrzyn J.L."/>
            <person name="Mcevoy S.L."/>
        </authorList>
    </citation>
    <scope>NUCLEOTIDE SEQUENCE</scope>
    <source>
        <strain evidence="2">91603</strain>
        <tissue evidence="2">Leaf</tissue>
    </source>
</reference>
<organism evidence="2 3">
    <name type="scientific">Acer negundo</name>
    <name type="common">Box elder</name>
    <dbReference type="NCBI Taxonomy" id="4023"/>
    <lineage>
        <taxon>Eukaryota</taxon>
        <taxon>Viridiplantae</taxon>
        <taxon>Streptophyta</taxon>
        <taxon>Embryophyta</taxon>
        <taxon>Tracheophyta</taxon>
        <taxon>Spermatophyta</taxon>
        <taxon>Magnoliopsida</taxon>
        <taxon>eudicotyledons</taxon>
        <taxon>Gunneridae</taxon>
        <taxon>Pentapetalae</taxon>
        <taxon>rosids</taxon>
        <taxon>malvids</taxon>
        <taxon>Sapindales</taxon>
        <taxon>Sapindaceae</taxon>
        <taxon>Hippocastanoideae</taxon>
        <taxon>Acereae</taxon>
        <taxon>Acer</taxon>
    </lineage>
</organism>
<dbReference type="Proteomes" id="UP001064489">
    <property type="component" value="Chromosome 4"/>
</dbReference>
<gene>
    <name evidence="2" type="ORF">LWI28_004750</name>
</gene>
<accession>A0AAD5IZ03</accession>
<proteinExistence type="predicted"/>
<feature type="transmembrane region" description="Helical" evidence="1">
    <location>
        <begin position="153"/>
        <end position="169"/>
    </location>
</feature>
<keyword evidence="1" id="KW-1133">Transmembrane helix</keyword>
<evidence type="ECO:0000313" key="3">
    <source>
        <dbReference type="Proteomes" id="UP001064489"/>
    </source>
</evidence>
<evidence type="ECO:0000256" key="1">
    <source>
        <dbReference type="SAM" id="Phobius"/>
    </source>
</evidence>
<keyword evidence="3" id="KW-1185">Reference proteome</keyword>
<reference evidence="2" key="1">
    <citation type="journal article" date="2022" name="Plant J.">
        <title>Strategies of tolerance reflected in two North American maple genomes.</title>
        <authorList>
            <person name="McEvoy S.L."/>
            <person name="Sezen U.U."/>
            <person name="Trouern-Trend A."/>
            <person name="McMahon S.M."/>
            <person name="Schaberg P.G."/>
            <person name="Yang J."/>
            <person name="Wegrzyn J.L."/>
            <person name="Swenson N.G."/>
        </authorList>
    </citation>
    <scope>NUCLEOTIDE SEQUENCE</scope>
    <source>
        <strain evidence="2">91603</strain>
    </source>
</reference>
<evidence type="ECO:0000313" key="2">
    <source>
        <dbReference type="EMBL" id="KAI9180432.1"/>
    </source>
</evidence>
<dbReference type="AlphaFoldDB" id="A0AAD5IZ03"/>
<comment type="caution">
    <text evidence="2">The sequence shown here is derived from an EMBL/GenBank/DDBJ whole genome shotgun (WGS) entry which is preliminary data.</text>
</comment>